<dbReference type="Proteomes" id="UP000627781">
    <property type="component" value="Unassembled WGS sequence"/>
</dbReference>
<gene>
    <name evidence="2" type="ORF">H9661_17375</name>
</gene>
<organism evidence="2 3">
    <name type="scientific">Clostridium cibarium</name>
    <dbReference type="NCBI Taxonomy" id="2762247"/>
    <lineage>
        <taxon>Bacteria</taxon>
        <taxon>Bacillati</taxon>
        <taxon>Bacillota</taxon>
        <taxon>Clostridia</taxon>
        <taxon>Eubacteriales</taxon>
        <taxon>Clostridiaceae</taxon>
        <taxon>Clostridium</taxon>
    </lineage>
</organism>
<proteinExistence type="predicted"/>
<dbReference type="EMBL" id="JACSRA010000036">
    <property type="protein sequence ID" value="MBD7913124.1"/>
    <property type="molecule type" value="Genomic_DNA"/>
</dbReference>
<feature type="transmembrane region" description="Helical" evidence="1">
    <location>
        <begin position="12"/>
        <end position="34"/>
    </location>
</feature>
<dbReference type="RefSeq" id="WP_143316808.1">
    <property type="nucleotide sequence ID" value="NZ_JACSRA010000036.1"/>
</dbReference>
<evidence type="ECO:0000313" key="2">
    <source>
        <dbReference type="EMBL" id="MBD7913124.1"/>
    </source>
</evidence>
<keyword evidence="1" id="KW-0472">Membrane</keyword>
<reference evidence="2 3" key="1">
    <citation type="submission" date="2020-08" db="EMBL/GenBank/DDBJ databases">
        <title>A Genomic Blueprint of the Chicken Gut Microbiome.</title>
        <authorList>
            <person name="Gilroy R."/>
            <person name="Ravi A."/>
            <person name="Getino M."/>
            <person name="Pursley I."/>
            <person name="Horton D.L."/>
            <person name="Alikhan N.-F."/>
            <person name="Baker D."/>
            <person name="Gharbi K."/>
            <person name="Hall N."/>
            <person name="Watson M."/>
            <person name="Adriaenssens E.M."/>
            <person name="Foster-Nyarko E."/>
            <person name="Jarju S."/>
            <person name="Secka A."/>
            <person name="Antonio M."/>
            <person name="Oren A."/>
            <person name="Chaudhuri R."/>
            <person name="La Ragione R.M."/>
            <person name="Hildebrand F."/>
            <person name="Pallen M.J."/>
        </authorList>
    </citation>
    <scope>NUCLEOTIDE SEQUENCE [LARGE SCALE GENOMIC DNA]</scope>
    <source>
        <strain evidence="2 3">Sa3CVN1</strain>
    </source>
</reference>
<comment type="caution">
    <text evidence="2">The sequence shown here is derived from an EMBL/GenBank/DDBJ whole genome shotgun (WGS) entry which is preliminary data.</text>
</comment>
<accession>A0ABR8PY89</accession>
<name>A0ABR8PY89_9CLOT</name>
<evidence type="ECO:0000256" key="1">
    <source>
        <dbReference type="SAM" id="Phobius"/>
    </source>
</evidence>
<sequence length="94" mass="10902">MSFLLGATCIVGITFMIVFMFIGIWLFVATLKAFHHLKYKTFLLEKIYHKLDNLGNINHDSQIKSDSLNNDNIDFFDINEEENVSSLNNIKNMQ</sequence>
<keyword evidence="3" id="KW-1185">Reference proteome</keyword>
<evidence type="ECO:0000313" key="3">
    <source>
        <dbReference type="Proteomes" id="UP000627781"/>
    </source>
</evidence>
<keyword evidence="1" id="KW-1133">Transmembrane helix</keyword>
<protein>
    <submittedName>
        <fullName evidence="2">Uncharacterized protein</fullName>
    </submittedName>
</protein>
<keyword evidence="1" id="KW-0812">Transmembrane</keyword>